<feature type="transmembrane region" description="Helical" evidence="2">
    <location>
        <begin position="58"/>
        <end position="82"/>
    </location>
</feature>
<keyword evidence="2" id="KW-0812">Transmembrane</keyword>
<name>A0ABX1VH80_9PLAN</name>
<keyword evidence="2" id="KW-0472">Membrane</keyword>
<feature type="transmembrane region" description="Helical" evidence="2">
    <location>
        <begin position="94"/>
        <end position="115"/>
    </location>
</feature>
<evidence type="ECO:0000313" key="3">
    <source>
        <dbReference type="EMBL" id="NNJ27202.1"/>
    </source>
</evidence>
<dbReference type="Proteomes" id="UP000609651">
    <property type="component" value="Unassembled WGS sequence"/>
</dbReference>
<feature type="compositionally biased region" description="Low complexity" evidence="1">
    <location>
        <begin position="144"/>
        <end position="165"/>
    </location>
</feature>
<evidence type="ECO:0000256" key="2">
    <source>
        <dbReference type="SAM" id="Phobius"/>
    </source>
</evidence>
<feature type="transmembrane region" description="Helical" evidence="2">
    <location>
        <begin position="6"/>
        <end position="29"/>
    </location>
</feature>
<organism evidence="3 4">
    <name type="scientific">Alienimonas chondri</name>
    <dbReference type="NCBI Taxonomy" id="2681879"/>
    <lineage>
        <taxon>Bacteria</taxon>
        <taxon>Pseudomonadati</taxon>
        <taxon>Planctomycetota</taxon>
        <taxon>Planctomycetia</taxon>
        <taxon>Planctomycetales</taxon>
        <taxon>Planctomycetaceae</taxon>
        <taxon>Alienimonas</taxon>
    </lineage>
</organism>
<keyword evidence="2" id="KW-1133">Transmembrane helix</keyword>
<gene>
    <name evidence="3" type="ORF">LzC2_33030</name>
</gene>
<dbReference type="EMBL" id="WTPX01000130">
    <property type="protein sequence ID" value="NNJ27202.1"/>
    <property type="molecule type" value="Genomic_DNA"/>
</dbReference>
<evidence type="ECO:0000313" key="4">
    <source>
        <dbReference type="Proteomes" id="UP000609651"/>
    </source>
</evidence>
<evidence type="ECO:0000256" key="1">
    <source>
        <dbReference type="SAM" id="MobiDB-lite"/>
    </source>
</evidence>
<keyword evidence="4" id="KW-1185">Reference proteome</keyword>
<reference evidence="3 4" key="1">
    <citation type="journal article" date="2020" name="Syst. Appl. Microbiol.">
        <title>Alienimonas chondri sp. nov., a novel planctomycete isolated from the biofilm of the red alga Chondrus crispus.</title>
        <authorList>
            <person name="Vitorino I."/>
            <person name="Albuquerque L."/>
            <person name="Wiegand S."/>
            <person name="Kallscheuer N."/>
            <person name="da Costa M.S."/>
            <person name="Lobo-da-Cunha A."/>
            <person name="Jogler C."/>
            <person name="Lage O.M."/>
        </authorList>
    </citation>
    <scope>NUCLEOTIDE SEQUENCE [LARGE SCALE GENOMIC DNA]</scope>
    <source>
        <strain evidence="3 4">LzC2</strain>
    </source>
</reference>
<comment type="caution">
    <text evidence="3">The sequence shown here is derived from an EMBL/GenBank/DDBJ whole genome shotgun (WGS) entry which is preliminary data.</text>
</comment>
<proteinExistence type="predicted"/>
<accession>A0ABX1VH80</accession>
<feature type="region of interest" description="Disordered" evidence="1">
    <location>
        <begin position="144"/>
        <end position="183"/>
    </location>
</feature>
<sequence length="183" mass="18558">MNEAFAKLLMWSFTAAGYGVAVIWLIAFFRAAGRRDSQSVEASGFVSGNRAVDGAGRVMLGAAAGVAMGVVAGCSGMLTLIINAGGDVDMPELFGLAFLAIPVGLIACPGLVLWGTVVSWRVAERDPDLDAAAMVAAAGSTAGANAVGGEQTDALDAPFDPLDAPFDPPTSLQKPSGERDAGR</sequence>
<protein>
    <submittedName>
        <fullName evidence="3">Uncharacterized protein</fullName>
    </submittedName>
</protein>
<dbReference type="RefSeq" id="WP_171189001.1">
    <property type="nucleotide sequence ID" value="NZ_WTPX01000130.1"/>
</dbReference>